<sequence length="619" mass="69898">MGESERQDFERKKAAIDQYSQGSSFNDIERATTLSRQYVGYLLRRCTQIHSNGYPVGYFALLKGRHTVAVRRNSLDKIESGRALPGALQALFSKYPDLQETMYKLVVNKVPPESKRADYRLSWHHIHEIFLGQCNLLGIEPPSYPFCSGSQGRYALENWGRRMISEHQVSKSSSLNARAYDRYVGRGPPSRVFERVEVDGHALDINWTLEVPSLNGDGIIYCKISRLWLIALLEVRSGAAIGYSLSIGRNYNASDVTCAVQSSLVPWKPRQLTLSTISYKPGECLPNALMPELSYVCYDELWLDNAKSHLSDLFLTMLERTVNAVPVFGPKASPNVRPHIEMLFDLIEEAGIHCLPGTTGSHPKDPRKSGKNEERFILKLDVLLDLIDLLIVRYNTGIAPGTTISRNEVLKRAVMRETNIFRRVPQNKRELCTKYSIFEESQIGQDRGRPILRWKNARYDGPGLHSHSNLVGQRVLVMASQDLRKIEVVLLKDGSSLGELVVEKRWRDTPHTVFTRTALRSMMTNHGFVRHAADIPLAVRAHIEKEVVEKGRQQRLLARLLREQQSNSKVEMKSVSPDASTPPGISGELAKNNTSHSFSKHSEPDVLDALIDKLGTTYR</sequence>
<protein>
    <submittedName>
        <fullName evidence="2">Uncharacterized protein</fullName>
    </submittedName>
</protein>
<evidence type="ECO:0000256" key="1">
    <source>
        <dbReference type="SAM" id="MobiDB-lite"/>
    </source>
</evidence>
<dbReference type="GO" id="GO:0003676">
    <property type="term" value="F:nucleic acid binding"/>
    <property type="evidence" value="ECO:0007669"/>
    <property type="project" value="InterPro"/>
</dbReference>
<organism evidence="2 3">
    <name type="scientific">Novimethylophilus kurashikiensis</name>
    <dbReference type="NCBI Taxonomy" id="1825523"/>
    <lineage>
        <taxon>Bacteria</taxon>
        <taxon>Pseudomonadati</taxon>
        <taxon>Pseudomonadota</taxon>
        <taxon>Betaproteobacteria</taxon>
        <taxon>Nitrosomonadales</taxon>
        <taxon>Methylophilaceae</taxon>
        <taxon>Novimethylophilus</taxon>
    </lineage>
</organism>
<dbReference type="InterPro" id="IPR036397">
    <property type="entry name" value="RNaseH_sf"/>
</dbReference>
<gene>
    <name evidence="2" type="ORF">NMK_2358</name>
</gene>
<proteinExistence type="predicted"/>
<evidence type="ECO:0000313" key="3">
    <source>
        <dbReference type="Proteomes" id="UP000245081"/>
    </source>
</evidence>
<dbReference type="EMBL" id="BDOQ01000009">
    <property type="protein sequence ID" value="GBG14757.1"/>
    <property type="molecule type" value="Genomic_DNA"/>
</dbReference>
<keyword evidence="3" id="KW-1185">Reference proteome</keyword>
<reference evidence="2 3" key="1">
    <citation type="journal article" date="2018" name="Environ. Microbiol.">
        <title>Isolation and genomic characterization of Novimethylophilus kurashikiensis gen. nov. sp. nov., a new lanthanide-dependent methylotrophic species of Methylophilaceae.</title>
        <authorList>
            <person name="Lv H."/>
            <person name="Sahin N."/>
            <person name="Tani A."/>
        </authorList>
    </citation>
    <scope>NUCLEOTIDE SEQUENCE [LARGE SCALE GENOMIC DNA]</scope>
    <source>
        <strain evidence="2 3">La2-4</strain>
    </source>
</reference>
<dbReference type="Gene3D" id="3.30.420.10">
    <property type="entry name" value="Ribonuclease H-like superfamily/Ribonuclease H"/>
    <property type="match status" value="1"/>
</dbReference>
<comment type="caution">
    <text evidence="2">The sequence shown here is derived from an EMBL/GenBank/DDBJ whole genome shotgun (WGS) entry which is preliminary data.</text>
</comment>
<accession>A0A2R5F984</accession>
<dbReference type="AlphaFoldDB" id="A0A2R5F984"/>
<evidence type="ECO:0000313" key="2">
    <source>
        <dbReference type="EMBL" id="GBG14757.1"/>
    </source>
</evidence>
<feature type="region of interest" description="Disordered" evidence="1">
    <location>
        <begin position="567"/>
        <end position="602"/>
    </location>
</feature>
<name>A0A2R5F984_9PROT</name>
<dbReference type="Proteomes" id="UP000245081">
    <property type="component" value="Unassembled WGS sequence"/>
</dbReference>